<dbReference type="InterPro" id="IPR007317">
    <property type="entry name" value="GET4"/>
</dbReference>
<dbReference type="GO" id="GO:0045048">
    <property type="term" value="P:protein insertion into ER membrane"/>
    <property type="evidence" value="ECO:0007669"/>
    <property type="project" value="InterPro"/>
</dbReference>
<dbReference type="AlphaFoldDB" id="A0AAV5RJV4"/>
<dbReference type="GO" id="GO:0072380">
    <property type="term" value="C:TRC complex"/>
    <property type="evidence" value="ECO:0007669"/>
    <property type="project" value="TreeGrafter"/>
</dbReference>
<accession>A0AAV5RJV4</accession>
<dbReference type="Gene3D" id="1.25.40.10">
    <property type="entry name" value="Tetratricopeptide repeat domain"/>
    <property type="match status" value="1"/>
</dbReference>
<comment type="similarity">
    <text evidence="1">Belongs to the GET4 family.</text>
</comment>
<comment type="caution">
    <text evidence="2">The sequence shown here is derived from an EMBL/GenBank/DDBJ whole genome shotgun (WGS) entry which is preliminary data.</text>
</comment>
<name>A0AAV5RJV4_STABA</name>
<dbReference type="PANTHER" id="PTHR12875:SF0">
    <property type="entry name" value="GOLGI TO ER TRAFFIC PROTEIN 4 HOMOLOG"/>
    <property type="match status" value="1"/>
</dbReference>
<dbReference type="Proteomes" id="UP001362899">
    <property type="component" value="Unassembled WGS sequence"/>
</dbReference>
<sequence>MSSQSIDKTVSRVNQFISEAQYYEAHQAVRTVVNRLLRKKDYGSAIGLLYSSALLLLKAGQSGSGSDLILYILKIYTDAKIKVDGPSKGRIAELVYQVDPTDTVLKQIAMQTMRSWAVGEADLSHVFGVQFLRGGNLVDAERYLFQGSVDSAILMANVHEKLQPQIPIDHLMARAVFGYLAVQNIRGAYAYIQVIEMANVANADSLDLMRMFVETCQTKDAQLYKRFTQILDLKSTFGDFSGAIQVIEKDYFQIFPYKQPSLSDLLGGMM</sequence>
<organism evidence="2 3">
    <name type="scientific">Starmerella bacillaris</name>
    <name type="common">Yeast</name>
    <name type="synonym">Candida zemplinina</name>
    <dbReference type="NCBI Taxonomy" id="1247836"/>
    <lineage>
        <taxon>Eukaryota</taxon>
        <taxon>Fungi</taxon>
        <taxon>Dikarya</taxon>
        <taxon>Ascomycota</taxon>
        <taxon>Saccharomycotina</taxon>
        <taxon>Dipodascomycetes</taxon>
        <taxon>Dipodascales</taxon>
        <taxon>Trichomonascaceae</taxon>
        <taxon>Starmerella</taxon>
    </lineage>
</organism>
<dbReference type="Pfam" id="PF04190">
    <property type="entry name" value="GET4"/>
    <property type="match status" value="1"/>
</dbReference>
<reference evidence="2 3" key="1">
    <citation type="journal article" date="2023" name="Elife">
        <title>Identification of key yeast species and microbe-microbe interactions impacting larval growth of Drosophila in the wild.</title>
        <authorList>
            <person name="Mure A."/>
            <person name="Sugiura Y."/>
            <person name="Maeda R."/>
            <person name="Honda K."/>
            <person name="Sakurai N."/>
            <person name="Takahashi Y."/>
            <person name="Watada M."/>
            <person name="Katoh T."/>
            <person name="Gotoh A."/>
            <person name="Gotoh Y."/>
            <person name="Taniguchi I."/>
            <person name="Nakamura K."/>
            <person name="Hayashi T."/>
            <person name="Katayama T."/>
            <person name="Uemura T."/>
            <person name="Hattori Y."/>
        </authorList>
    </citation>
    <scope>NUCLEOTIDE SEQUENCE [LARGE SCALE GENOMIC DNA]</scope>
    <source>
        <strain evidence="2 3">SB-73</strain>
    </source>
</reference>
<dbReference type="PANTHER" id="PTHR12875">
    <property type="entry name" value="GOLGI TO ER TRAFFIC PROTEIN 4 HOMOLOG"/>
    <property type="match status" value="1"/>
</dbReference>
<evidence type="ECO:0000313" key="2">
    <source>
        <dbReference type="EMBL" id="GMM51834.1"/>
    </source>
</evidence>
<dbReference type="InterPro" id="IPR011990">
    <property type="entry name" value="TPR-like_helical_dom_sf"/>
</dbReference>
<dbReference type="EMBL" id="BTGC01000008">
    <property type="protein sequence ID" value="GMM51834.1"/>
    <property type="molecule type" value="Genomic_DNA"/>
</dbReference>
<proteinExistence type="inferred from homology"/>
<gene>
    <name evidence="2" type="ORF">DASB73_027970</name>
</gene>
<keyword evidence="3" id="KW-1185">Reference proteome</keyword>
<evidence type="ECO:0000313" key="3">
    <source>
        <dbReference type="Proteomes" id="UP001362899"/>
    </source>
</evidence>
<protein>
    <submittedName>
        <fullName evidence="2">Get4 protein</fullName>
    </submittedName>
</protein>
<evidence type="ECO:0000256" key="1">
    <source>
        <dbReference type="ARBA" id="ARBA00005351"/>
    </source>
</evidence>